<reference evidence="3" key="1">
    <citation type="submission" date="2006-10" db="EMBL/GenBank/DDBJ databases">
        <authorList>
            <person name="Heidelberg J."/>
            <person name="Sebastian Y."/>
        </authorList>
    </citation>
    <scope>NUCLEOTIDE SEQUENCE [LARGE SCALE GENOMIC DNA]</scope>
    <source>
        <strain evidence="3">EX25</strain>
    </source>
</reference>
<accession>A0ABM9WVS9</accession>
<keyword evidence="1" id="KW-0812">Transmembrane</keyword>
<feature type="transmembrane region" description="Helical" evidence="1">
    <location>
        <begin position="12"/>
        <end position="37"/>
    </location>
</feature>
<gene>
    <name evidence="2" type="ORF">VEx25_A0484</name>
</gene>
<dbReference type="EMBL" id="DS267818">
    <property type="protein sequence ID" value="EDN57383.1"/>
    <property type="molecule type" value="Genomic_DNA"/>
</dbReference>
<organism evidence="2 3">
    <name type="scientific">Vibrio antiquarius (strain Ex25)</name>
    <dbReference type="NCBI Taxonomy" id="150340"/>
    <lineage>
        <taxon>Bacteria</taxon>
        <taxon>Pseudomonadati</taxon>
        <taxon>Pseudomonadota</taxon>
        <taxon>Gammaproteobacteria</taxon>
        <taxon>Vibrionales</taxon>
        <taxon>Vibrionaceae</taxon>
        <taxon>Vibrio</taxon>
        <taxon>Vibrio diabolicus subgroup</taxon>
    </lineage>
</organism>
<dbReference type="Proteomes" id="UP000242664">
    <property type="component" value="Unassembled WGS sequence"/>
</dbReference>
<proteinExistence type="predicted"/>
<keyword evidence="1" id="KW-1133">Transmembrane helix</keyword>
<evidence type="ECO:0000256" key="1">
    <source>
        <dbReference type="SAM" id="Phobius"/>
    </source>
</evidence>
<evidence type="ECO:0000313" key="3">
    <source>
        <dbReference type="Proteomes" id="UP000242664"/>
    </source>
</evidence>
<sequence length="38" mass="4576">MVFDKPSFKKKFVMMLTFPFLLGLLVLLVIYATNWFLY</sequence>
<evidence type="ECO:0000313" key="2">
    <source>
        <dbReference type="EMBL" id="EDN57383.1"/>
    </source>
</evidence>
<keyword evidence="1" id="KW-0472">Membrane</keyword>
<protein>
    <submittedName>
        <fullName evidence="2">Uncharacterized protein</fullName>
    </submittedName>
</protein>
<name>A0ABM9WVS9_VIBAE</name>
<keyword evidence="3" id="KW-1185">Reference proteome</keyword>